<dbReference type="Pfam" id="PF13412">
    <property type="entry name" value="HTH_24"/>
    <property type="match status" value="1"/>
</dbReference>
<name>A0A7K1Y6T0_9SPHI</name>
<proteinExistence type="predicted"/>
<keyword evidence="1" id="KW-0805">Transcription regulation</keyword>
<evidence type="ECO:0000259" key="4">
    <source>
        <dbReference type="PROSITE" id="PS50956"/>
    </source>
</evidence>
<organism evidence="5 6">
    <name type="scientific">Hufsiella arboris</name>
    <dbReference type="NCBI Taxonomy" id="2695275"/>
    <lineage>
        <taxon>Bacteria</taxon>
        <taxon>Pseudomonadati</taxon>
        <taxon>Bacteroidota</taxon>
        <taxon>Sphingobacteriia</taxon>
        <taxon>Sphingobacteriales</taxon>
        <taxon>Sphingobacteriaceae</taxon>
        <taxon>Hufsiella</taxon>
    </lineage>
</organism>
<dbReference type="GO" id="GO:0043200">
    <property type="term" value="P:response to amino acid"/>
    <property type="evidence" value="ECO:0007669"/>
    <property type="project" value="TreeGrafter"/>
</dbReference>
<dbReference type="SUPFAM" id="SSF46785">
    <property type="entry name" value="Winged helix' DNA-binding domain"/>
    <property type="match status" value="1"/>
</dbReference>
<accession>A0A7K1Y6T0</accession>
<gene>
    <name evidence="5" type="ORF">GS399_04825</name>
</gene>
<evidence type="ECO:0000313" key="6">
    <source>
        <dbReference type="Proteomes" id="UP000466586"/>
    </source>
</evidence>
<dbReference type="InterPro" id="IPR036388">
    <property type="entry name" value="WH-like_DNA-bd_sf"/>
</dbReference>
<comment type="caution">
    <text evidence="5">The sequence shown here is derived from an EMBL/GenBank/DDBJ whole genome shotgun (WGS) entry which is preliminary data.</text>
</comment>
<dbReference type="Pfam" id="PF01037">
    <property type="entry name" value="AsnC_trans_reg"/>
    <property type="match status" value="1"/>
</dbReference>
<dbReference type="EMBL" id="WVHT01000002">
    <property type="protein sequence ID" value="MXV50286.1"/>
    <property type="molecule type" value="Genomic_DNA"/>
</dbReference>
<dbReference type="PRINTS" id="PR00033">
    <property type="entry name" value="HTHASNC"/>
</dbReference>
<keyword evidence="6" id="KW-1185">Reference proteome</keyword>
<evidence type="ECO:0000313" key="5">
    <source>
        <dbReference type="EMBL" id="MXV50286.1"/>
    </source>
</evidence>
<reference evidence="5 6" key="1">
    <citation type="submission" date="2019-11" db="EMBL/GenBank/DDBJ databases">
        <title>Pedobacter sp. HMF7647 Genome sequencing and assembly.</title>
        <authorList>
            <person name="Kang H."/>
            <person name="Kim H."/>
            <person name="Joh K."/>
        </authorList>
    </citation>
    <scope>NUCLEOTIDE SEQUENCE [LARGE SCALE GENOMIC DNA]</scope>
    <source>
        <strain evidence="5 6">HMF7647</strain>
    </source>
</reference>
<dbReference type="InterPro" id="IPR000485">
    <property type="entry name" value="AsnC-type_HTH_dom"/>
</dbReference>
<evidence type="ECO:0000256" key="1">
    <source>
        <dbReference type="ARBA" id="ARBA00023015"/>
    </source>
</evidence>
<dbReference type="PROSITE" id="PS50956">
    <property type="entry name" value="HTH_ASNC_2"/>
    <property type="match status" value="1"/>
</dbReference>
<keyword evidence="3" id="KW-0804">Transcription</keyword>
<dbReference type="SUPFAM" id="SSF54909">
    <property type="entry name" value="Dimeric alpha+beta barrel"/>
    <property type="match status" value="1"/>
</dbReference>
<protein>
    <submittedName>
        <fullName evidence="5">Winged helix-turn-helix transcriptional regulator</fullName>
    </submittedName>
</protein>
<dbReference type="PANTHER" id="PTHR30154">
    <property type="entry name" value="LEUCINE-RESPONSIVE REGULATORY PROTEIN"/>
    <property type="match status" value="1"/>
</dbReference>
<dbReference type="GO" id="GO:0043565">
    <property type="term" value="F:sequence-specific DNA binding"/>
    <property type="evidence" value="ECO:0007669"/>
    <property type="project" value="InterPro"/>
</dbReference>
<keyword evidence="2" id="KW-0238">DNA-binding</keyword>
<dbReference type="InterPro" id="IPR011008">
    <property type="entry name" value="Dimeric_a/b-barrel"/>
</dbReference>
<dbReference type="Gene3D" id="3.30.70.920">
    <property type="match status" value="1"/>
</dbReference>
<dbReference type="InterPro" id="IPR019888">
    <property type="entry name" value="Tscrpt_reg_AsnC-like"/>
</dbReference>
<evidence type="ECO:0000256" key="3">
    <source>
        <dbReference type="ARBA" id="ARBA00023163"/>
    </source>
</evidence>
<dbReference type="InterPro" id="IPR019887">
    <property type="entry name" value="Tscrpt_reg_AsnC/Lrp_C"/>
</dbReference>
<dbReference type="InterPro" id="IPR036390">
    <property type="entry name" value="WH_DNA-bd_sf"/>
</dbReference>
<dbReference type="AlphaFoldDB" id="A0A7K1Y6T0"/>
<evidence type="ECO:0000256" key="2">
    <source>
        <dbReference type="ARBA" id="ARBA00023125"/>
    </source>
</evidence>
<feature type="domain" description="HTH asnC-type" evidence="4">
    <location>
        <begin position="3"/>
        <end position="64"/>
    </location>
</feature>
<dbReference type="RefSeq" id="WP_160843465.1">
    <property type="nucleotide sequence ID" value="NZ_WVHT01000002.1"/>
</dbReference>
<dbReference type="PANTHER" id="PTHR30154:SF34">
    <property type="entry name" value="TRANSCRIPTIONAL REGULATOR AZLB"/>
    <property type="match status" value="1"/>
</dbReference>
<dbReference type="Proteomes" id="UP000466586">
    <property type="component" value="Unassembled WGS sequence"/>
</dbReference>
<dbReference type="Gene3D" id="1.10.10.10">
    <property type="entry name" value="Winged helix-like DNA-binding domain superfamily/Winged helix DNA-binding domain"/>
    <property type="match status" value="1"/>
</dbReference>
<sequence length="152" mass="17699">MTLDSLDLKILCLLQEDARQTCKQIGLKVHKSISTIYERIKRMEQDGIIRRYAAILDYNRMNRKLSAFTNIQLKDHSREGLYRFESTVSALDEVMECYHTSGHFDFILKVTVSDLQAYHNFLMEKIFSTGLIAHLESTFVMREAKMETALVL</sequence>
<dbReference type="GO" id="GO:0005829">
    <property type="term" value="C:cytosol"/>
    <property type="evidence" value="ECO:0007669"/>
    <property type="project" value="TreeGrafter"/>
</dbReference>
<dbReference type="SMART" id="SM00344">
    <property type="entry name" value="HTH_ASNC"/>
    <property type="match status" value="1"/>
</dbReference>